<dbReference type="PANTHER" id="PTHR10252:SF79">
    <property type="entry name" value="DNA POLYMERASE EPSILON SUBUNIT 4"/>
    <property type="match status" value="1"/>
</dbReference>
<dbReference type="GO" id="GO:0006261">
    <property type="term" value="P:DNA-templated DNA replication"/>
    <property type="evidence" value="ECO:0007669"/>
    <property type="project" value="TreeGrafter"/>
</dbReference>
<dbReference type="InParanoid" id="E4WWG9"/>
<name>E4WWG9_OIKDI</name>
<dbReference type="Pfam" id="PF00808">
    <property type="entry name" value="CBFD_NFYB_HMF"/>
    <property type="match status" value="1"/>
</dbReference>
<evidence type="ECO:0000256" key="2">
    <source>
        <dbReference type="ARBA" id="ARBA00023242"/>
    </source>
</evidence>
<evidence type="ECO:0000313" key="6">
    <source>
        <dbReference type="Proteomes" id="UP000001307"/>
    </source>
</evidence>
<dbReference type="SUPFAM" id="SSF47113">
    <property type="entry name" value="Histone-fold"/>
    <property type="match status" value="1"/>
</dbReference>
<dbReference type="CDD" id="cd22929">
    <property type="entry name" value="HFD_POLE4-like"/>
    <property type="match status" value="1"/>
</dbReference>
<protein>
    <recommendedName>
        <fullName evidence="4">Transcription factor CBF/NF-Y/archaeal histone domain-containing protein</fullName>
    </recommendedName>
</protein>
<dbReference type="PANTHER" id="PTHR10252">
    <property type="entry name" value="HISTONE-LIKE TRANSCRIPTION FACTOR CCAAT-RELATED"/>
    <property type="match status" value="1"/>
</dbReference>
<reference evidence="5" key="1">
    <citation type="journal article" date="2010" name="Science">
        <title>Plasticity of animal genome architecture unmasked by rapid evolution of a pelagic tunicate.</title>
        <authorList>
            <person name="Denoeud F."/>
            <person name="Henriet S."/>
            <person name="Mungpakdee S."/>
            <person name="Aury J.M."/>
            <person name="Da Silva C."/>
            <person name="Brinkmann H."/>
            <person name="Mikhaleva J."/>
            <person name="Olsen L.C."/>
            <person name="Jubin C."/>
            <person name="Canestro C."/>
            <person name="Bouquet J.M."/>
            <person name="Danks G."/>
            <person name="Poulain J."/>
            <person name="Campsteijn C."/>
            <person name="Adamski M."/>
            <person name="Cross I."/>
            <person name="Yadetie F."/>
            <person name="Muffato M."/>
            <person name="Louis A."/>
            <person name="Butcher S."/>
            <person name="Tsagkogeorga G."/>
            <person name="Konrad A."/>
            <person name="Singh S."/>
            <person name="Jensen M.F."/>
            <person name="Cong E.H."/>
            <person name="Eikeseth-Otteraa H."/>
            <person name="Noel B."/>
            <person name="Anthouard V."/>
            <person name="Porcel B.M."/>
            <person name="Kachouri-Lafond R."/>
            <person name="Nishino A."/>
            <person name="Ugolini M."/>
            <person name="Chourrout P."/>
            <person name="Nishida H."/>
            <person name="Aasland R."/>
            <person name="Huzurbazar S."/>
            <person name="Westhof E."/>
            <person name="Delsuc F."/>
            <person name="Lehrach H."/>
            <person name="Reinhardt R."/>
            <person name="Weissenbach J."/>
            <person name="Roy S.W."/>
            <person name="Artiguenave F."/>
            <person name="Postlethwait J.H."/>
            <person name="Manak J.R."/>
            <person name="Thompson E.M."/>
            <person name="Jaillon O."/>
            <person name="Du Pasquier L."/>
            <person name="Boudinot P."/>
            <person name="Liberles D.A."/>
            <person name="Volff J.N."/>
            <person name="Philippe H."/>
            <person name="Lenhard B."/>
            <person name="Roest Crollius H."/>
            <person name="Wincker P."/>
            <person name="Chourrout D."/>
        </authorList>
    </citation>
    <scope>NUCLEOTIDE SEQUENCE [LARGE SCALE GENOMIC DNA]</scope>
</reference>
<evidence type="ECO:0000259" key="4">
    <source>
        <dbReference type="Pfam" id="PF00808"/>
    </source>
</evidence>
<dbReference type="OrthoDB" id="636685at2759"/>
<evidence type="ECO:0000256" key="3">
    <source>
        <dbReference type="SAM" id="MobiDB-lite"/>
    </source>
</evidence>
<dbReference type="InterPro" id="IPR050568">
    <property type="entry name" value="Transcr_DNA_Rep_Reg"/>
</dbReference>
<feature type="compositionally biased region" description="Acidic residues" evidence="3">
    <location>
        <begin position="82"/>
        <end position="110"/>
    </location>
</feature>
<evidence type="ECO:0000256" key="1">
    <source>
        <dbReference type="ARBA" id="ARBA00004123"/>
    </source>
</evidence>
<dbReference type="Proteomes" id="UP000001307">
    <property type="component" value="Unassembled WGS sequence"/>
</dbReference>
<dbReference type="GO" id="GO:0046982">
    <property type="term" value="F:protein heterodimerization activity"/>
    <property type="evidence" value="ECO:0007669"/>
    <property type="project" value="InterPro"/>
</dbReference>
<feature type="compositionally biased region" description="Acidic residues" evidence="3">
    <location>
        <begin position="1"/>
        <end position="22"/>
    </location>
</feature>
<feature type="domain" description="Transcription factor CBF/NF-Y/archaeal histone" evidence="4">
    <location>
        <begin position="131"/>
        <end position="193"/>
    </location>
</feature>
<organism evidence="5">
    <name type="scientific">Oikopleura dioica</name>
    <name type="common">Tunicate</name>
    <dbReference type="NCBI Taxonomy" id="34765"/>
    <lineage>
        <taxon>Eukaryota</taxon>
        <taxon>Metazoa</taxon>
        <taxon>Chordata</taxon>
        <taxon>Tunicata</taxon>
        <taxon>Appendicularia</taxon>
        <taxon>Copelata</taxon>
        <taxon>Oikopleuridae</taxon>
        <taxon>Oikopleura</taxon>
    </lineage>
</organism>
<feature type="region of interest" description="Disordered" evidence="3">
    <location>
        <begin position="1"/>
        <end position="130"/>
    </location>
</feature>
<dbReference type="Gene3D" id="1.10.20.10">
    <property type="entry name" value="Histone, subunit A"/>
    <property type="match status" value="1"/>
</dbReference>
<dbReference type="AlphaFoldDB" id="E4WWG9"/>
<proteinExistence type="predicted"/>
<feature type="compositionally biased region" description="Basic and acidic residues" evidence="3">
    <location>
        <begin position="40"/>
        <end position="51"/>
    </location>
</feature>
<dbReference type="EMBL" id="FN653017">
    <property type="protein sequence ID" value="CBY21473.1"/>
    <property type="molecule type" value="Genomic_DNA"/>
</dbReference>
<dbReference type="InterPro" id="IPR003958">
    <property type="entry name" value="CBFA_NFYB_domain"/>
</dbReference>
<gene>
    <name evidence="5" type="ORF">GSOID_T00009241001</name>
</gene>
<dbReference type="InterPro" id="IPR009072">
    <property type="entry name" value="Histone-fold"/>
</dbReference>
<comment type="subcellular location">
    <subcellularLocation>
        <location evidence="1">Nucleus</location>
    </subcellularLocation>
</comment>
<keyword evidence="2" id="KW-0539">Nucleus</keyword>
<evidence type="ECO:0000313" key="5">
    <source>
        <dbReference type="EMBL" id="CBY21473.1"/>
    </source>
</evidence>
<accession>E4WWG9</accession>
<sequence>MSESDNSDYEPLPDDELEESDTPPDGGEAAILADIWGSGPEEKKQVDEDKTGPPQVGRDLFSPTTEATADLELMRLKSTGEVNEDDKETGDGEEQEIEEDEEQNTPEEVDAQNGDSNGEPHAKRPRQALTRLPLSRIKTMLKNFDPEWKGQSADAAVALILAGEQFIESLARQSFKIAETGRRKTVKKDDVKFVFQTEEEYSFLDGCFDSKTGCL</sequence>
<dbReference type="GO" id="GO:0008622">
    <property type="term" value="C:epsilon DNA polymerase complex"/>
    <property type="evidence" value="ECO:0007669"/>
    <property type="project" value="TreeGrafter"/>
</dbReference>
<keyword evidence="6" id="KW-1185">Reference proteome</keyword>